<dbReference type="GO" id="GO:0016757">
    <property type="term" value="F:glycosyltransferase activity"/>
    <property type="evidence" value="ECO:0007669"/>
    <property type="project" value="InterPro"/>
</dbReference>
<keyword evidence="3" id="KW-1185">Reference proteome</keyword>
<accession>A0A2A2IJH7</accession>
<keyword evidence="2" id="KW-0808">Transferase</keyword>
<proteinExistence type="predicted"/>
<dbReference type="Proteomes" id="UP000218887">
    <property type="component" value="Unassembled WGS sequence"/>
</dbReference>
<dbReference type="RefSeq" id="WP_095653917.1">
    <property type="nucleotide sequence ID" value="NZ_NPOA01000001.1"/>
</dbReference>
<evidence type="ECO:0000313" key="2">
    <source>
        <dbReference type="EMBL" id="PAV31548.1"/>
    </source>
</evidence>
<organism evidence="2 3">
    <name type="scientific">Virgibacillus profundi</name>
    <dbReference type="NCBI Taxonomy" id="2024555"/>
    <lineage>
        <taxon>Bacteria</taxon>
        <taxon>Bacillati</taxon>
        <taxon>Bacillota</taxon>
        <taxon>Bacilli</taxon>
        <taxon>Bacillales</taxon>
        <taxon>Bacillaceae</taxon>
        <taxon>Virgibacillus</taxon>
    </lineage>
</organism>
<dbReference type="OrthoDB" id="9813638at2"/>
<dbReference type="EMBL" id="NPOA01000001">
    <property type="protein sequence ID" value="PAV31548.1"/>
    <property type="molecule type" value="Genomic_DNA"/>
</dbReference>
<reference evidence="2 3" key="1">
    <citation type="submission" date="2017-08" db="EMBL/GenBank/DDBJ databases">
        <title>Virgibacillus indicus sp. nov. and Virgibacillus profoundi sp. nov, two moderately halophilic bacteria isolated from marine sediment by using the Microfluidic Streak Plate.</title>
        <authorList>
            <person name="Xu B."/>
            <person name="Hu B."/>
            <person name="Wang J."/>
            <person name="Zhu Y."/>
            <person name="Huang L."/>
            <person name="Du W."/>
            <person name="Huang Y."/>
        </authorList>
    </citation>
    <scope>NUCLEOTIDE SEQUENCE [LARGE SCALE GENOMIC DNA]</scope>
    <source>
        <strain evidence="2 3">IO3-P3-H5</strain>
    </source>
</reference>
<dbReference type="SUPFAM" id="SSF53756">
    <property type="entry name" value="UDP-Glycosyltransferase/glycogen phosphorylase"/>
    <property type="match status" value="1"/>
</dbReference>
<evidence type="ECO:0000313" key="3">
    <source>
        <dbReference type="Proteomes" id="UP000218887"/>
    </source>
</evidence>
<evidence type="ECO:0000259" key="1">
    <source>
        <dbReference type="Pfam" id="PF00534"/>
    </source>
</evidence>
<protein>
    <submittedName>
        <fullName evidence="2">Glycosyl transferase</fullName>
    </submittedName>
</protein>
<sequence length="396" mass="45786">MKELLIASYDMEIGGVERSLISMLDHFDYKNYKVDLMLYKHQGEFMNLLPNKITLLEEVDQYTTFRKSIREIIKDKHYSIALSRILSKVNADMKGRIKGVEEPGYYQLQLMWKYALPFLPKLEKKYDTAVSYLWPHYFVAEKVNARKKIAWIHTDYSTVDTDINMDLKMWRKFDDIIAVSDACRQSFLNKYSELENKVRVIENISSPNFIIKLADEEVNNPMNHDQRFKLITVARLSHAKGIDYAVKALKLLKNKGYKNISWYVVGYGGEEEKLRRLIAENDLTESFILLGKKTNPYPFMKAADLYVQPSRYEGKAVTVGEAQILSKPVLITNYPTAQSQVKDGFDGAICDLSIAGIASGIEKLFKDSEGRKQLAENCRNTDYQNQQELKKLYQLA</sequence>
<dbReference type="CDD" id="cd03811">
    <property type="entry name" value="GT4_GT28_WabH-like"/>
    <property type="match status" value="1"/>
</dbReference>
<dbReference type="Pfam" id="PF00534">
    <property type="entry name" value="Glycos_transf_1"/>
    <property type="match status" value="1"/>
</dbReference>
<comment type="caution">
    <text evidence="2">The sequence shown here is derived from an EMBL/GenBank/DDBJ whole genome shotgun (WGS) entry which is preliminary data.</text>
</comment>
<dbReference type="InterPro" id="IPR001296">
    <property type="entry name" value="Glyco_trans_1"/>
</dbReference>
<dbReference type="PANTHER" id="PTHR12526">
    <property type="entry name" value="GLYCOSYLTRANSFERASE"/>
    <property type="match status" value="1"/>
</dbReference>
<feature type="domain" description="Glycosyl transferase family 1" evidence="1">
    <location>
        <begin position="225"/>
        <end position="380"/>
    </location>
</feature>
<dbReference type="PANTHER" id="PTHR12526:SF630">
    <property type="entry name" value="GLYCOSYLTRANSFERASE"/>
    <property type="match status" value="1"/>
</dbReference>
<dbReference type="Gene3D" id="3.40.50.2000">
    <property type="entry name" value="Glycogen Phosphorylase B"/>
    <property type="match status" value="2"/>
</dbReference>
<gene>
    <name evidence="2" type="ORF">CIL05_02505</name>
</gene>
<name>A0A2A2IJH7_9BACI</name>
<dbReference type="AlphaFoldDB" id="A0A2A2IJH7"/>